<protein>
    <recommendedName>
        <fullName evidence="1">DNA-directed DNA polymerase</fullName>
        <ecNumber evidence="1">2.7.7.7</ecNumber>
    </recommendedName>
</protein>
<dbReference type="GO" id="GO:0045004">
    <property type="term" value="P:DNA replication proofreading"/>
    <property type="evidence" value="ECO:0007669"/>
    <property type="project" value="TreeGrafter"/>
</dbReference>
<keyword evidence="3 6" id="KW-0548">Nucleotidyltransferase</keyword>
<dbReference type="SUPFAM" id="SSF56672">
    <property type="entry name" value="DNA/RNA polymerases"/>
    <property type="match status" value="1"/>
</dbReference>
<evidence type="ECO:0000256" key="1">
    <source>
        <dbReference type="ARBA" id="ARBA00012417"/>
    </source>
</evidence>
<dbReference type="EMBL" id="AUZY01012469">
    <property type="protein sequence ID" value="EQD29730.1"/>
    <property type="molecule type" value="Genomic_DNA"/>
</dbReference>
<evidence type="ECO:0000259" key="5">
    <source>
        <dbReference type="Pfam" id="PF00136"/>
    </source>
</evidence>
<evidence type="ECO:0000313" key="6">
    <source>
        <dbReference type="EMBL" id="EQD29730.1"/>
    </source>
</evidence>
<name>T0ZIQ9_9ZZZZ</name>
<dbReference type="Gene3D" id="1.10.132.60">
    <property type="entry name" value="DNA polymerase family B, C-terminal domain"/>
    <property type="match status" value="1"/>
</dbReference>
<dbReference type="GO" id="GO:0006297">
    <property type="term" value="P:nucleotide-excision repair, DNA gap filling"/>
    <property type="evidence" value="ECO:0007669"/>
    <property type="project" value="TreeGrafter"/>
</dbReference>
<dbReference type="InterPro" id="IPR043502">
    <property type="entry name" value="DNA/RNA_pol_sf"/>
</dbReference>
<keyword evidence="2 6" id="KW-0808">Transferase</keyword>
<dbReference type="GO" id="GO:0003887">
    <property type="term" value="F:DNA-directed DNA polymerase activity"/>
    <property type="evidence" value="ECO:0007669"/>
    <property type="project" value="UniProtKB-KW"/>
</dbReference>
<dbReference type="GO" id="GO:0003677">
    <property type="term" value="F:DNA binding"/>
    <property type="evidence" value="ECO:0007669"/>
    <property type="project" value="InterPro"/>
</dbReference>
<evidence type="ECO:0000256" key="3">
    <source>
        <dbReference type="ARBA" id="ARBA00022695"/>
    </source>
</evidence>
<feature type="domain" description="DNA-directed DNA polymerase family B multifunctional" evidence="5">
    <location>
        <begin position="8"/>
        <end position="156"/>
    </location>
</feature>
<evidence type="ECO:0000256" key="2">
    <source>
        <dbReference type="ARBA" id="ARBA00022679"/>
    </source>
</evidence>
<dbReference type="InterPro" id="IPR006134">
    <property type="entry name" value="DNA-dir_DNA_pol_B_multi_dom"/>
</dbReference>
<dbReference type="EC" id="2.7.7.7" evidence="1"/>
<dbReference type="InterPro" id="IPR042087">
    <property type="entry name" value="DNA_pol_B_thumb"/>
</dbReference>
<comment type="caution">
    <text evidence="6">The sequence shown here is derived from an EMBL/GenBank/DDBJ whole genome shotgun (WGS) entry which is preliminary data.</text>
</comment>
<dbReference type="GO" id="GO:0043625">
    <property type="term" value="C:delta DNA polymerase complex"/>
    <property type="evidence" value="ECO:0007669"/>
    <property type="project" value="TreeGrafter"/>
</dbReference>
<evidence type="ECO:0000256" key="4">
    <source>
        <dbReference type="ARBA" id="ARBA00022932"/>
    </source>
</evidence>
<dbReference type="PANTHER" id="PTHR10322:SF23">
    <property type="entry name" value="DNA POLYMERASE DELTA CATALYTIC SUBUNIT"/>
    <property type="match status" value="1"/>
</dbReference>
<reference evidence="6" key="1">
    <citation type="submission" date="2013-08" db="EMBL/GenBank/DDBJ databases">
        <authorList>
            <person name="Mendez C."/>
            <person name="Richter M."/>
            <person name="Ferrer M."/>
            <person name="Sanchez J."/>
        </authorList>
    </citation>
    <scope>NUCLEOTIDE SEQUENCE</scope>
</reference>
<accession>T0ZIQ9</accession>
<keyword evidence="4 6" id="KW-0239">DNA-directed DNA polymerase</keyword>
<organism evidence="6">
    <name type="scientific">mine drainage metagenome</name>
    <dbReference type="NCBI Taxonomy" id="410659"/>
    <lineage>
        <taxon>unclassified sequences</taxon>
        <taxon>metagenomes</taxon>
        <taxon>ecological metagenomes</taxon>
    </lineage>
</organism>
<feature type="non-terminal residue" evidence="6">
    <location>
        <position position="174"/>
    </location>
</feature>
<dbReference type="GO" id="GO:0008296">
    <property type="term" value="F:3'-5'-DNA exonuclease activity"/>
    <property type="evidence" value="ECO:0007669"/>
    <property type="project" value="TreeGrafter"/>
</dbReference>
<dbReference type="Pfam" id="PF00136">
    <property type="entry name" value="DNA_pol_B"/>
    <property type="match status" value="1"/>
</dbReference>
<dbReference type="GO" id="GO:0006287">
    <property type="term" value="P:base-excision repair, gap-filling"/>
    <property type="evidence" value="ECO:0007669"/>
    <property type="project" value="TreeGrafter"/>
</dbReference>
<proteinExistence type="predicted"/>
<sequence>MVKKVIRNELLNRGIILARRDNCIFLREIYTELLGLIINRQPLKLALNLVYNSIRKLVNSEVDYKKLVVLRGLGANYKSKNYFLKIFSDYLAFIGKPMNPGDRLDFLIIQNSESLLGKKMRLVEQYTESLKTSEPLIIDNMYYLEKALMKPLDQLISVGYSTELEKKKDFNYTP</sequence>
<dbReference type="GO" id="GO:0000166">
    <property type="term" value="F:nucleotide binding"/>
    <property type="evidence" value="ECO:0007669"/>
    <property type="project" value="InterPro"/>
</dbReference>
<dbReference type="InterPro" id="IPR050240">
    <property type="entry name" value="DNA_pol_type-B"/>
</dbReference>
<reference evidence="6" key="2">
    <citation type="journal article" date="2014" name="ISME J.">
        <title>Microbial stratification in low pH oxic and suboxic macroscopic growths along an acid mine drainage.</title>
        <authorList>
            <person name="Mendez-Garcia C."/>
            <person name="Mesa V."/>
            <person name="Sprenger R.R."/>
            <person name="Richter M."/>
            <person name="Diez M.S."/>
            <person name="Solano J."/>
            <person name="Bargiela R."/>
            <person name="Golyshina O.V."/>
            <person name="Manteca A."/>
            <person name="Ramos J.L."/>
            <person name="Gallego J.R."/>
            <person name="Llorente I."/>
            <person name="Martins Dos Santos V.A."/>
            <person name="Jensen O.N."/>
            <person name="Pelaez A.I."/>
            <person name="Sanchez J."/>
            <person name="Ferrer M."/>
        </authorList>
    </citation>
    <scope>NUCLEOTIDE SEQUENCE</scope>
</reference>
<dbReference type="PANTHER" id="PTHR10322">
    <property type="entry name" value="DNA POLYMERASE CATALYTIC SUBUNIT"/>
    <property type="match status" value="1"/>
</dbReference>
<dbReference type="AlphaFoldDB" id="T0ZIQ9"/>
<gene>
    <name evidence="6" type="ORF">B1B_18620</name>
</gene>